<dbReference type="OrthoDB" id="5552418at2759"/>
<dbReference type="EMBL" id="NAJN01001028">
    <property type="protein sequence ID" value="TKA66383.1"/>
    <property type="molecule type" value="Genomic_DNA"/>
</dbReference>
<sequence>MTVHKDRSTHRALQDSEGLVQAPHSATGSAARGNNTPGYNYNYGEEFGGTAMQANPLQYQPNYAQESQRQQQQFPHYGMYTTQHQQQQQQQLQHVHPQLPYDSVQPYHPRQSAAIEVLSTQFGVPGVPQQYYVASDGGPTSAPTAAMIAQNVPSNYPQVPYNQQSPVGRDAMGRPPPYSPGSHDPTQNTYIPPSQYAAPATSQFDAAYDAYQTALRRTFEQARDGQLGDAGISLLEISSWLLGNVESLGLVRDDENMAAERTKLWDEFNRCWLAVLQKQKDMTQEMLDTEQEPQEPQSLLEIDFMERMGRELVRLCDNVEKHGLVDYQIGVWEEEIITRKATTFLSLNVLHLVDFEIVLTSCLDLAESTNDTSSTAADALHGPSVPTAPTARRR</sequence>
<reference evidence="4 5" key="1">
    <citation type="submission" date="2017-03" db="EMBL/GenBank/DDBJ databases">
        <title>Genomes of endolithic fungi from Antarctica.</title>
        <authorList>
            <person name="Coleine C."/>
            <person name="Masonjones S."/>
            <person name="Stajich J.E."/>
        </authorList>
    </citation>
    <scope>NUCLEOTIDE SEQUENCE [LARGE SCALE GENOMIC DNA]</scope>
    <source>
        <strain evidence="4 5">CCFEE 5187</strain>
    </source>
</reference>
<protein>
    <submittedName>
        <fullName evidence="4">Uncharacterized protein</fullName>
    </submittedName>
</protein>
<proteinExistence type="predicted"/>
<feature type="compositionally biased region" description="Low complexity" evidence="1">
    <location>
        <begin position="33"/>
        <end position="42"/>
    </location>
</feature>
<evidence type="ECO:0000313" key="4">
    <source>
        <dbReference type="EMBL" id="TKA66383.1"/>
    </source>
</evidence>
<accession>A0A4U0WUY3</accession>
<organism evidence="4 5">
    <name type="scientific">Cryomyces minteri</name>
    <dbReference type="NCBI Taxonomy" id="331657"/>
    <lineage>
        <taxon>Eukaryota</taxon>
        <taxon>Fungi</taxon>
        <taxon>Dikarya</taxon>
        <taxon>Ascomycota</taxon>
        <taxon>Pezizomycotina</taxon>
        <taxon>Dothideomycetes</taxon>
        <taxon>Dothideomycetes incertae sedis</taxon>
        <taxon>Cryomyces</taxon>
    </lineage>
</organism>
<evidence type="ECO:0000256" key="1">
    <source>
        <dbReference type="SAM" id="MobiDB-lite"/>
    </source>
</evidence>
<dbReference type="AlphaFoldDB" id="A0A4U0WUY3"/>
<feature type="region of interest" description="Disordered" evidence="1">
    <location>
        <begin position="1"/>
        <end position="42"/>
    </location>
</feature>
<dbReference type="EMBL" id="NAJN01002025">
    <property type="protein sequence ID" value="TKA58742.1"/>
    <property type="molecule type" value="Genomic_DNA"/>
</dbReference>
<comment type="caution">
    <text evidence="4">The sequence shown here is derived from an EMBL/GenBank/DDBJ whole genome shotgun (WGS) entry which is preliminary data.</text>
</comment>
<dbReference type="Proteomes" id="UP000308768">
    <property type="component" value="Unassembled WGS sequence"/>
</dbReference>
<evidence type="ECO:0000313" key="5">
    <source>
        <dbReference type="Proteomes" id="UP000308768"/>
    </source>
</evidence>
<feature type="region of interest" description="Disordered" evidence="1">
    <location>
        <begin position="161"/>
        <end position="185"/>
    </location>
</feature>
<feature type="region of interest" description="Disordered" evidence="1">
    <location>
        <begin position="372"/>
        <end position="394"/>
    </location>
</feature>
<evidence type="ECO:0000313" key="3">
    <source>
        <dbReference type="EMBL" id="TKA58742.1"/>
    </source>
</evidence>
<keyword evidence="5" id="KW-1185">Reference proteome</keyword>
<gene>
    <name evidence="4" type="ORF">B0A49_10037</name>
    <name evidence="3" type="ORF">B0A49_12751</name>
    <name evidence="2" type="ORF">B0A49_12898</name>
</gene>
<dbReference type="EMBL" id="NAJN01002176">
    <property type="protein sequence ID" value="TKA56357.1"/>
    <property type="molecule type" value="Genomic_DNA"/>
</dbReference>
<evidence type="ECO:0000313" key="2">
    <source>
        <dbReference type="EMBL" id="TKA56357.1"/>
    </source>
</evidence>
<name>A0A4U0WUY3_9PEZI</name>